<evidence type="ECO:0000313" key="2">
    <source>
        <dbReference type="EMBL" id="WVZ75069.1"/>
    </source>
</evidence>
<feature type="compositionally biased region" description="Low complexity" evidence="1">
    <location>
        <begin position="109"/>
        <end position="127"/>
    </location>
</feature>
<evidence type="ECO:0000313" key="3">
    <source>
        <dbReference type="Proteomes" id="UP001341281"/>
    </source>
</evidence>
<keyword evidence="3" id="KW-1185">Reference proteome</keyword>
<sequence length="203" mass="21324">MKSKPRSLISNNNNNNKKHNRRLSSAWKTGRSMGDTGRRRRAVTVIDHLRSMGLTSPSSTARPIHSSSSTRGDATLAALHGAPQSTIRSAVALVPSGRASSLPPHRIGGRLLRALPRPPRSRGASLGATTGQTLHDGTLGAAQHRCPIDEPSQPRSCHESGAFLRATGAGGGRVLAIFIEIPIPWPSSHPIGTTTPAGALLEA</sequence>
<accession>A0AAQ3TNG4</accession>
<dbReference type="Proteomes" id="UP001341281">
    <property type="component" value="Chromosome 05"/>
</dbReference>
<protein>
    <submittedName>
        <fullName evidence="2">Uncharacterized protein</fullName>
    </submittedName>
</protein>
<gene>
    <name evidence="2" type="ORF">U9M48_023161</name>
</gene>
<dbReference type="AlphaFoldDB" id="A0AAQ3TNG4"/>
<proteinExistence type="predicted"/>
<feature type="region of interest" description="Disordered" evidence="1">
    <location>
        <begin position="97"/>
        <end position="132"/>
    </location>
</feature>
<evidence type="ECO:0000256" key="1">
    <source>
        <dbReference type="SAM" id="MobiDB-lite"/>
    </source>
</evidence>
<feature type="region of interest" description="Disordered" evidence="1">
    <location>
        <begin position="1"/>
        <end position="37"/>
    </location>
</feature>
<organism evidence="2 3">
    <name type="scientific">Paspalum notatum var. saurae</name>
    <dbReference type="NCBI Taxonomy" id="547442"/>
    <lineage>
        <taxon>Eukaryota</taxon>
        <taxon>Viridiplantae</taxon>
        <taxon>Streptophyta</taxon>
        <taxon>Embryophyta</taxon>
        <taxon>Tracheophyta</taxon>
        <taxon>Spermatophyta</taxon>
        <taxon>Magnoliopsida</taxon>
        <taxon>Liliopsida</taxon>
        <taxon>Poales</taxon>
        <taxon>Poaceae</taxon>
        <taxon>PACMAD clade</taxon>
        <taxon>Panicoideae</taxon>
        <taxon>Andropogonodae</taxon>
        <taxon>Paspaleae</taxon>
        <taxon>Paspalinae</taxon>
        <taxon>Paspalum</taxon>
    </lineage>
</organism>
<reference evidence="2 3" key="1">
    <citation type="submission" date="2024-02" db="EMBL/GenBank/DDBJ databases">
        <title>High-quality chromosome-scale genome assembly of Pensacola bahiagrass (Paspalum notatum Flugge var. saurae).</title>
        <authorList>
            <person name="Vega J.M."/>
            <person name="Podio M."/>
            <person name="Orjuela J."/>
            <person name="Siena L.A."/>
            <person name="Pessino S.C."/>
            <person name="Combes M.C."/>
            <person name="Mariac C."/>
            <person name="Albertini E."/>
            <person name="Pupilli F."/>
            <person name="Ortiz J.P.A."/>
            <person name="Leblanc O."/>
        </authorList>
    </citation>
    <scope>NUCLEOTIDE SEQUENCE [LARGE SCALE GENOMIC DNA]</scope>
    <source>
        <strain evidence="2">R1</strain>
        <tissue evidence="2">Leaf</tissue>
    </source>
</reference>
<name>A0AAQ3TNG4_PASNO</name>
<dbReference type="EMBL" id="CP144749">
    <property type="protein sequence ID" value="WVZ75069.1"/>
    <property type="molecule type" value="Genomic_DNA"/>
</dbReference>